<sequence>MDTASGMIETLSDMVNYDLSEDEIQLVLVKNDGDMSKALDELLSILAIREMEQTQAATKQDSAMQWQLFTNELESYGLDQDASRELIKLLHERKEMSSVLELLDDVIDDINEHPLQELQKRHPKIPMDIIQEAFEQHNYDLKATADALVETKRLINENGSIETFSYASVAKGKPAKQPAPPPPPLVDNKHEFPTLKRFQLGSSQDEASSVWSKATQGLPTGGRGTLTTKMKLEQLQRSFPTIDKDILCAALLMSDSSMVAAEAMLESTFPSACVKPKFHVEVVDDEPVEEIPDDTSAWTETHHDFASLQAQTKILQEEMQVLHTEAMNKFAGKHNHFLGRERMKRLADVRRELKAVRTHAAYAFFCEIQEKLLTEQPVDLHGLYVQEAYQVLDHCLTFCRENKISKFTLVTGIGNHYHQRSGRMFMTFPVALTRRGIVFVQEGGHLIIHPSQKA</sequence>
<evidence type="ECO:0000313" key="2">
    <source>
        <dbReference type="EMBL" id="KAF0733765.1"/>
    </source>
</evidence>
<dbReference type="SUPFAM" id="SSF160443">
    <property type="entry name" value="SMR domain-like"/>
    <property type="match status" value="1"/>
</dbReference>
<proteinExistence type="predicted"/>
<feature type="domain" description="Smr" evidence="1">
    <location>
        <begin position="378"/>
        <end position="416"/>
    </location>
</feature>
<accession>A0A6G0X1U4</accession>
<dbReference type="InterPro" id="IPR002625">
    <property type="entry name" value="Smr_dom"/>
</dbReference>
<dbReference type="PANTHER" id="PTHR46535:SF1">
    <property type="entry name" value="NEDD4-BINDING PROTEIN 2"/>
    <property type="match status" value="1"/>
</dbReference>
<dbReference type="InterPro" id="IPR036063">
    <property type="entry name" value="Smr_dom_sf"/>
</dbReference>
<dbReference type="Proteomes" id="UP000481153">
    <property type="component" value="Unassembled WGS sequence"/>
</dbReference>
<dbReference type="VEuPathDB" id="FungiDB:AeMF1_000578"/>
<evidence type="ECO:0000259" key="1">
    <source>
        <dbReference type="PROSITE" id="PS50828"/>
    </source>
</evidence>
<gene>
    <name evidence="2" type="ORF">Ae201684_009335</name>
</gene>
<dbReference type="EMBL" id="VJMJ01000119">
    <property type="protein sequence ID" value="KAF0733765.1"/>
    <property type="molecule type" value="Genomic_DNA"/>
</dbReference>
<dbReference type="GO" id="GO:0004519">
    <property type="term" value="F:endonuclease activity"/>
    <property type="evidence" value="ECO:0007669"/>
    <property type="project" value="TreeGrafter"/>
</dbReference>
<dbReference type="InterPro" id="IPR052772">
    <property type="entry name" value="Endo/PolyKinase_Domain-Protein"/>
</dbReference>
<organism evidence="2 3">
    <name type="scientific">Aphanomyces euteiches</name>
    <dbReference type="NCBI Taxonomy" id="100861"/>
    <lineage>
        <taxon>Eukaryota</taxon>
        <taxon>Sar</taxon>
        <taxon>Stramenopiles</taxon>
        <taxon>Oomycota</taxon>
        <taxon>Saprolegniomycetes</taxon>
        <taxon>Saprolegniales</taxon>
        <taxon>Verrucalvaceae</taxon>
        <taxon>Aphanomyces</taxon>
    </lineage>
</organism>
<dbReference type="AlphaFoldDB" id="A0A6G0X1U4"/>
<reference evidence="2 3" key="1">
    <citation type="submission" date="2019-07" db="EMBL/GenBank/DDBJ databases">
        <title>Genomics analysis of Aphanomyces spp. identifies a new class of oomycete effector associated with host adaptation.</title>
        <authorList>
            <person name="Gaulin E."/>
        </authorList>
    </citation>
    <scope>NUCLEOTIDE SEQUENCE [LARGE SCALE GENOMIC DNA]</scope>
    <source>
        <strain evidence="2 3">ATCC 201684</strain>
    </source>
</reference>
<comment type="caution">
    <text evidence="2">The sequence shown here is derived from an EMBL/GenBank/DDBJ whole genome shotgun (WGS) entry which is preliminary data.</text>
</comment>
<name>A0A6G0X1U4_9STRA</name>
<dbReference type="PROSITE" id="PS50828">
    <property type="entry name" value="SMR"/>
    <property type="match status" value="1"/>
</dbReference>
<dbReference type="GO" id="GO:0005634">
    <property type="term" value="C:nucleus"/>
    <property type="evidence" value="ECO:0007669"/>
    <property type="project" value="TreeGrafter"/>
</dbReference>
<dbReference type="PANTHER" id="PTHR46535">
    <property type="entry name" value="NEDD4-BINDING PROTEIN 2"/>
    <property type="match status" value="1"/>
</dbReference>
<dbReference type="Pfam" id="PF01713">
    <property type="entry name" value="Smr"/>
    <property type="match status" value="1"/>
</dbReference>
<keyword evidence="3" id="KW-1185">Reference proteome</keyword>
<evidence type="ECO:0000313" key="3">
    <source>
        <dbReference type="Proteomes" id="UP000481153"/>
    </source>
</evidence>
<protein>
    <recommendedName>
        <fullName evidence="1">Smr domain-containing protein</fullName>
    </recommendedName>
</protein>
<dbReference type="CDD" id="cd14279">
    <property type="entry name" value="CUE"/>
    <property type="match status" value="2"/>
</dbReference>
<dbReference type="Gene3D" id="3.30.1370.110">
    <property type="match status" value="1"/>
</dbReference>